<protein>
    <recommendedName>
        <fullName evidence="9">TRAP transporter small permease protein</fullName>
    </recommendedName>
</protein>
<keyword evidence="5 9" id="KW-0812">Transmembrane</keyword>
<evidence type="ECO:0000256" key="5">
    <source>
        <dbReference type="ARBA" id="ARBA00022692"/>
    </source>
</evidence>
<feature type="transmembrane region" description="Helical" evidence="9">
    <location>
        <begin position="104"/>
        <end position="126"/>
    </location>
</feature>
<feature type="transmembrane region" description="Helical" evidence="9">
    <location>
        <begin position="65"/>
        <end position="83"/>
    </location>
</feature>
<dbReference type="GO" id="GO:0015740">
    <property type="term" value="P:C4-dicarboxylate transport"/>
    <property type="evidence" value="ECO:0007669"/>
    <property type="project" value="TreeGrafter"/>
</dbReference>
<keyword evidence="3" id="KW-1003">Cell membrane</keyword>
<dbReference type="EMBL" id="FXXP01000001">
    <property type="protein sequence ID" value="SMX26607.1"/>
    <property type="molecule type" value="Genomic_DNA"/>
</dbReference>
<dbReference type="InterPro" id="IPR007387">
    <property type="entry name" value="TRAP_DctQ"/>
</dbReference>
<dbReference type="Pfam" id="PF04290">
    <property type="entry name" value="DctQ"/>
    <property type="match status" value="1"/>
</dbReference>
<keyword evidence="2 9" id="KW-0813">Transport</keyword>
<evidence type="ECO:0000259" key="10">
    <source>
        <dbReference type="Pfam" id="PF04290"/>
    </source>
</evidence>
<feature type="domain" description="Tripartite ATP-independent periplasmic transporters DctQ component" evidence="10">
    <location>
        <begin position="41"/>
        <end position="172"/>
    </location>
</feature>
<dbReference type="Proteomes" id="UP000225972">
    <property type="component" value="Unassembled WGS sequence"/>
</dbReference>
<dbReference type="GO" id="GO:0005886">
    <property type="term" value="C:plasma membrane"/>
    <property type="evidence" value="ECO:0007669"/>
    <property type="project" value="UniProtKB-SubCell"/>
</dbReference>
<evidence type="ECO:0000256" key="2">
    <source>
        <dbReference type="ARBA" id="ARBA00022448"/>
    </source>
</evidence>
<evidence type="ECO:0000256" key="7">
    <source>
        <dbReference type="ARBA" id="ARBA00023136"/>
    </source>
</evidence>
<dbReference type="PANTHER" id="PTHR35011">
    <property type="entry name" value="2,3-DIKETO-L-GULONATE TRAP TRANSPORTER SMALL PERMEASE PROTEIN YIAM"/>
    <property type="match status" value="1"/>
</dbReference>
<dbReference type="GO" id="GO:0022857">
    <property type="term" value="F:transmembrane transporter activity"/>
    <property type="evidence" value="ECO:0007669"/>
    <property type="project" value="UniProtKB-UniRule"/>
</dbReference>
<keyword evidence="6 9" id="KW-1133">Transmembrane helix</keyword>
<dbReference type="InterPro" id="IPR055348">
    <property type="entry name" value="DctQ"/>
</dbReference>
<dbReference type="OrthoDB" id="4964541at2"/>
<evidence type="ECO:0000313" key="11">
    <source>
        <dbReference type="EMBL" id="SMX26607.1"/>
    </source>
</evidence>
<gene>
    <name evidence="11" type="ORF">TRP8649_00691</name>
</gene>
<comment type="subunit">
    <text evidence="9">The complex comprises the extracytoplasmic solute receptor protein and the two transmembrane proteins.</text>
</comment>
<reference evidence="12" key="1">
    <citation type="submission" date="2017-05" db="EMBL/GenBank/DDBJ databases">
        <authorList>
            <person name="Rodrigo-Torres L."/>
            <person name="Arahal R. D."/>
            <person name="Lucena T."/>
        </authorList>
    </citation>
    <scope>NUCLEOTIDE SEQUENCE [LARGE SCALE GENOMIC DNA]</scope>
    <source>
        <strain evidence="12">CECT 8649</strain>
    </source>
</reference>
<comment type="subcellular location">
    <subcellularLocation>
        <location evidence="1 9">Cell inner membrane</location>
        <topology evidence="1 9">Multi-pass membrane protein</topology>
    </subcellularLocation>
</comment>
<evidence type="ECO:0000256" key="3">
    <source>
        <dbReference type="ARBA" id="ARBA00022475"/>
    </source>
</evidence>
<evidence type="ECO:0000256" key="6">
    <source>
        <dbReference type="ARBA" id="ARBA00022989"/>
    </source>
</evidence>
<keyword evidence="7 9" id="KW-0472">Membrane</keyword>
<evidence type="ECO:0000256" key="9">
    <source>
        <dbReference type="RuleBase" id="RU369079"/>
    </source>
</evidence>
<evidence type="ECO:0000313" key="12">
    <source>
        <dbReference type="Proteomes" id="UP000225972"/>
    </source>
</evidence>
<keyword evidence="4 9" id="KW-0997">Cell inner membrane</keyword>
<proteinExistence type="inferred from homology"/>
<name>A0A238J8U6_9RHOB</name>
<evidence type="ECO:0000256" key="1">
    <source>
        <dbReference type="ARBA" id="ARBA00004429"/>
    </source>
</evidence>
<dbReference type="AlphaFoldDB" id="A0A238J8U6"/>
<dbReference type="PANTHER" id="PTHR35011:SF2">
    <property type="entry name" value="2,3-DIKETO-L-GULONATE TRAP TRANSPORTER SMALL PERMEASE PROTEIN YIAM"/>
    <property type="match status" value="1"/>
</dbReference>
<evidence type="ECO:0000256" key="4">
    <source>
        <dbReference type="ARBA" id="ARBA00022519"/>
    </source>
</evidence>
<organism evidence="11 12">
    <name type="scientific">Pelagimonas phthalicica</name>
    <dbReference type="NCBI Taxonomy" id="1037362"/>
    <lineage>
        <taxon>Bacteria</taxon>
        <taxon>Pseudomonadati</taxon>
        <taxon>Pseudomonadota</taxon>
        <taxon>Alphaproteobacteria</taxon>
        <taxon>Rhodobacterales</taxon>
        <taxon>Roseobacteraceae</taxon>
        <taxon>Pelagimonas</taxon>
    </lineage>
</organism>
<sequence>MKIINIWGEVSVTLETSEATGLERALVLVLKSSMILFAIALAVLMFVTVVMRYGLSNPFLAIEEAAILLGIWLYFVSAGYVTGTRSHICGGALHLVVKQKKSRNYVRLMTTLICLGVTVVALWYATKYGWFTFDKGRKSTYLQWPRALWVASMVFGFGVMTLFLIFQSIRDFKIIRNFSNTAQGEI</sequence>
<keyword evidence="12" id="KW-1185">Reference proteome</keyword>
<feature type="transmembrane region" description="Helical" evidence="9">
    <location>
        <begin position="34"/>
        <end position="53"/>
    </location>
</feature>
<comment type="function">
    <text evidence="9">Part of the tripartite ATP-independent periplasmic (TRAP) transport system.</text>
</comment>
<accession>A0A238J8U6</accession>
<evidence type="ECO:0000256" key="8">
    <source>
        <dbReference type="ARBA" id="ARBA00038436"/>
    </source>
</evidence>
<feature type="transmembrane region" description="Helical" evidence="9">
    <location>
        <begin position="146"/>
        <end position="166"/>
    </location>
</feature>
<comment type="similarity">
    <text evidence="8 9">Belongs to the TRAP transporter small permease family.</text>
</comment>